<dbReference type="PANTHER" id="PTHR42852">
    <property type="entry name" value="THIOL:DISULFIDE INTERCHANGE PROTEIN DSBE"/>
    <property type="match status" value="1"/>
</dbReference>
<dbReference type="InterPro" id="IPR013766">
    <property type="entry name" value="Thioredoxin_domain"/>
</dbReference>
<dbReference type="EMBL" id="CP036267">
    <property type="protein sequence ID" value="QDT34573.1"/>
    <property type="molecule type" value="Genomic_DNA"/>
</dbReference>
<dbReference type="Proteomes" id="UP000315724">
    <property type="component" value="Chromosome"/>
</dbReference>
<evidence type="ECO:0000313" key="4">
    <source>
        <dbReference type="Proteomes" id="UP000315724"/>
    </source>
</evidence>
<dbReference type="InterPro" id="IPR013740">
    <property type="entry name" value="Redoxin"/>
</dbReference>
<dbReference type="InterPro" id="IPR036249">
    <property type="entry name" value="Thioredoxin-like_sf"/>
</dbReference>
<dbReference type="AlphaFoldDB" id="A0A517QSI3"/>
<protein>
    <submittedName>
        <fullName evidence="3">Thioredoxin-dependent thiol peroxidase</fullName>
    </submittedName>
</protein>
<accession>A0A517QSI3</accession>
<keyword evidence="3" id="KW-0560">Oxidoreductase</keyword>
<dbReference type="Pfam" id="PF08534">
    <property type="entry name" value="Redoxin"/>
    <property type="match status" value="1"/>
</dbReference>
<reference evidence="3 4" key="1">
    <citation type="submission" date="2019-02" db="EMBL/GenBank/DDBJ databases">
        <title>Deep-cultivation of Planctomycetes and their phenomic and genomic characterization uncovers novel biology.</title>
        <authorList>
            <person name="Wiegand S."/>
            <person name="Jogler M."/>
            <person name="Boedeker C."/>
            <person name="Pinto D."/>
            <person name="Vollmers J."/>
            <person name="Rivas-Marin E."/>
            <person name="Kohn T."/>
            <person name="Peeters S.H."/>
            <person name="Heuer A."/>
            <person name="Rast P."/>
            <person name="Oberbeckmann S."/>
            <person name="Bunk B."/>
            <person name="Jeske O."/>
            <person name="Meyerdierks A."/>
            <person name="Storesund J.E."/>
            <person name="Kallscheuer N."/>
            <person name="Luecker S."/>
            <person name="Lage O.M."/>
            <person name="Pohl T."/>
            <person name="Merkel B.J."/>
            <person name="Hornburger P."/>
            <person name="Mueller R.-W."/>
            <person name="Bruemmer F."/>
            <person name="Labrenz M."/>
            <person name="Spormann A.M."/>
            <person name="Op den Camp H."/>
            <person name="Overmann J."/>
            <person name="Amann R."/>
            <person name="Jetten M.S.M."/>
            <person name="Mascher T."/>
            <person name="Medema M.H."/>
            <person name="Devos D.P."/>
            <person name="Kaster A.-K."/>
            <person name="Ovreas L."/>
            <person name="Rohde M."/>
            <person name="Galperin M.Y."/>
            <person name="Jogler C."/>
        </authorList>
    </citation>
    <scope>NUCLEOTIDE SEQUENCE [LARGE SCALE GENOMIC DNA]</scope>
    <source>
        <strain evidence="3 4">Mal48</strain>
    </source>
</reference>
<dbReference type="PROSITE" id="PS51352">
    <property type="entry name" value="THIOREDOXIN_2"/>
    <property type="match status" value="1"/>
</dbReference>
<gene>
    <name evidence="3" type="ORF">Mal48_38350</name>
</gene>
<keyword evidence="1" id="KW-0732">Signal</keyword>
<evidence type="ECO:0000259" key="2">
    <source>
        <dbReference type="PROSITE" id="PS51352"/>
    </source>
</evidence>
<feature type="signal peptide" evidence="1">
    <location>
        <begin position="1"/>
        <end position="25"/>
    </location>
</feature>
<feature type="chain" id="PRO_5021916144" evidence="1">
    <location>
        <begin position="26"/>
        <end position="191"/>
    </location>
</feature>
<organism evidence="3 4">
    <name type="scientific">Thalassoglobus polymorphus</name>
    <dbReference type="NCBI Taxonomy" id="2527994"/>
    <lineage>
        <taxon>Bacteria</taxon>
        <taxon>Pseudomonadati</taxon>
        <taxon>Planctomycetota</taxon>
        <taxon>Planctomycetia</taxon>
        <taxon>Planctomycetales</taxon>
        <taxon>Planctomycetaceae</taxon>
        <taxon>Thalassoglobus</taxon>
    </lineage>
</organism>
<dbReference type="RefSeq" id="WP_197441803.1">
    <property type="nucleotide sequence ID" value="NZ_CP036267.1"/>
</dbReference>
<dbReference type="InterPro" id="IPR050553">
    <property type="entry name" value="Thioredoxin_ResA/DsbE_sf"/>
</dbReference>
<keyword evidence="4" id="KW-1185">Reference proteome</keyword>
<keyword evidence="3" id="KW-0575">Peroxidase</keyword>
<proteinExistence type="predicted"/>
<dbReference type="GO" id="GO:0004601">
    <property type="term" value="F:peroxidase activity"/>
    <property type="evidence" value="ECO:0007669"/>
    <property type="project" value="UniProtKB-KW"/>
</dbReference>
<feature type="domain" description="Thioredoxin" evidence="2">
    <location>
        <begin position="32"/>
        <end position="191"/>
    </location>
</feature>
<name>A0A517QSI3_9PLAN</name>
<dbReference type="PANTHER" id="PTHR42852:SF17">
    <property type="entry name" value="THIOREDOXIN-LIKE PROTEIN HI_1115"/>
    <property type="match status" value="1"/>
</dbReference>
<dbReference type="KEGG" id="tpol:Mal48_38350"/>
<dbReference type="Gene3D" id="3.40.30.10">
    <property type="entry name" value="Glutaredoxin"/>
    <property type="match status" value="1"/>
</dbReference>
<evidence type="ECO:0000256" key="1">
    <source>
        <dbReference type="SAM" id="SignalP"/>
    </source>
</evidence>
<sequence precursor="true">MKTVRNPFLIAILCLIGAMATSTFAADAKSPPKKGETVPDFELNELYSGKTVSLKGKLAEGPVVLVVLRGFPGKQCPACTQQVGGLLQNADAISAAGAQVVMVYPGLGKDLEQRAREFFEKHKLPKGFIVVTDPDYAFTNKYNLRWDAPNETAYPSTFVVGKEGKVKHVHTSKTHGNRTNPKEIVKALNES</sequence>
<dbReference type="SUPFAM" id="SSF52833">
    <property type="entry name" value="Thioredoxin-like"/>
    <property type="match status" value="1"/>
</dbReference>
<evidence type="ECO:0000313" key="3">
    <source>
        <dbReference type="EMBL" id="QDT34573.1"/>
    </source>
</evidence>